<dbReference type="InterPro" id="IPR002223">
    <property type="entry name" value="Kunitz_BPTI"/>
</dbReference>
<dbReference type="SMART" id="SM00209">
    <property type="entry name" value="TSP1"/>
    <property type="match status" value="5"/>
</dbReference>
<gene>
    <name evidence="16" type="ORF">WN48_08289</name>
</gene>
<dbReference type="EMBL" id="KQ765071">
    <property type="protein sequence ID" value="OAD54159.1"/>
    <property type="molecule type" value="Genomic_DNA"/>
</dbReference>
<name>A0A310S7X2_9HYME</name>
<evidence type="ECO:0000256" key="2">
    <source>
        <dbReference type="ARBA" id="ARBA00019594"/>
    </source>
</evidence>
<evidence type="ECO:0000313" key="16">
    <source>
        <dbReference type="EMBL" id="OAD54159.1"/>
    </source>
</evidence>
<evidence type="ECO:0000256" key="5">
    <source>
        <dbReference type="ARBA" id="ARBA00022723"/>
    </source>
</evidence>
<evidence type="ECO:0000256" key="4">
    <source>
        <dbReference type="ARBA" id="ARBA00022530"/>
    </source>
</evidence>
<dbReference type="SMART" id="SM00131">
    <property type="entry name" value="KU"/>
    <property type="match status" value="1"/>
</dbReference>
<dbReference type="InterPro" id="IPR020901">
    <property type="entry name" value="Prtase_inh_Kunz-CS"/>
</dbReference>
<evidence type="ECO:0000313" key="17">
    <source>
        <dbReference type="Proteomes" id="UP000250275"/>
    </source>
</evidence>
<dbReference type="PROSITE" id="PS51019">
    <property type="entry name" value="REELIN"/>
    <property type="match status" value="1"/>
</dbReference>
<accession>A0A310S7X2</accession>
<dbReference type="Gene3D" id="2.20.100.10">
    <property type="entry name" value="Thrombospondin type-1 (TSP1) repeat"/>
    <property type="match status" value="5"/>
</dbReference>
<dbReference type="Pfam" id="PF02014">
    <property type="entry name" value="Reeler"/>
    <property type="match status" value="1"/>
</dbReference>
<dbReference type="NCBIfam" id="NF038123">
    <property type="entry name" value="NF038123_dom"/>
    <property type="match status" value="1"/>
</dbReference>
<dbReference type="CDD" id="cd00109">
    <property type="entry name" value="Kunitz-type"/>
    <property type="match status" value="1"/>
</dbReference>
<feature type="compositionally biased region" description="Polar residues" evidence="12">
    <location>
        <begin position="548"/>
        <end position="557"/>
    </location>
</feature>
<dbReference type="Pfam" id="PF00014">
    <property type="entry name" value="Kunitz_BPTI"/>
    <property type="match status" value="1"/>
</dbReference>
<keyword evidence="6" id="KW-0732">Signal</keyword>
<dbReference type="Gene3D" id="4.10.410.10">
    <property type="entry name" value="Pancreatic trypsin inhibitor Kunitz domain"/>
    <property type="match status" value="1"/>
</dbReference>
<keyword evidence="10" id="KW-0325">Glycoprotein</keyword>
<dbReference type="FunFam" id="2.60.40.2130:FF:000002">
    <property type="entry name" value="Putative Spondin-1"/>
    <property type="match status" value="1"/>
</dbReference>
<dbReference type="PROSITE" id="PS51020">
    <property type="entry name" value="SPONDIN"/>
    <property type="match status" value="1"/>
</dbReference>
<keyword evidence="8" id="KW-0130">Cell adhesion</keyword>
<evidence type="ECO:0000256" key="11">
    <source>
        <dbReference type="ARBA" id="ARBA00030964"/>
    </source>
</evidence>
<evidence type="ECO:0000256" key="12">
    <source>
        <dbReference type="SAM" id="MobiDB-lite"/>
    </source>
</evidence>
<keyword evidence="17" id="KW-1185">Reference proteome</keyword>
<organism evidence="16 17">
    <name type="scientific">Eufriesea mexicana</name>
    <dbReference type="NCBI Taxonomy" id="516756"/>
    <lineage>
        <taxon>Eukaryota</taxon>
        <taxon>Metazoa</taxon>
        <taxon>Ecdysozoa</taxon>
        <taxon>Arthropoda</taxon>
        <taxon>Hexapoda</taxon>
        <taxon>Insecta</taxon>
        <taxon>Pterygota</taxon>
        <taxon>Neoptera</taxon>
        <taxon>Endopterygota</taxon>
        <taxon>Hymenoptera</taxon>
        <taxon>Apocrita</taxon>
        <taxon>Aculeata</taxon>
        <taxon>Apoidea</taxon>
        <taxon>Anthophila</taxon>
        <taxon>Apidae</taxon>
        <taxon>Eufriesea</taxon>
    </lineage>
</organism>
<dbReference type="PANTHER" id="PTHR11311:SF16">
    <property type="entry name" value="SPONDIN-1"/>
    <property type="match status" value="1"/>
</dbReference>
<evidence type="ECO:0000259" key="14">
    <source>
        <dbReference type="PROSITE" id="PS51019"/>
    </source>
</evidence>
<dbReference type="PRINTS" id="PR00759">
    <property type="entry name" value="BASICPTASE"/>
</dbReference>
<dbReference type="SUPFAM" id="SSF82895">
    <property type="entry name" value="TSP-1 type 1 repeat"/>
    <property type="match status" value="5"/>
</dbReference>
<feature type="domain" description="Reelin" evidence="14">
    <location>
        <begin position="196"/>
        <end position="365"/>
    </location>
</feature>
<dbReference type="Pfam" id="PF19028">
    <property type="entry name" value="TSP1_spondin"/>
    <property type="match status" value="2"/>
</dbReference>
<dbReference type="Proteomes" id="UP000250275">
    <property type="component" value="Unassembled WGS sequence"/>
</dbReference>
<dbReference type="Pfam" id="PF06468">
    <property type="entry name" value="Spond_N"/>
    <property type="match status" value="1"/>
</dbReference>
<evidence type="ECO:0000256" key="10">
    <source>
        <dbReference type="ARBA" id="ARBA00023180"/>
    </source>
</evidence>
<evidence type="ECO:0000259" key="13">
    <source>
        <dbReference type="PROSITE" id="PS50279"/>
    </source>
</evidence>
<evidence type="ECO:0000259" key="15">
    <source>
        <dbReference type="PROSITE" id="PS51020"/>
    </source>
</evidence>
<dbReference type="InterPro" id="IPR044004">
    <property type="entry name" value="TSP1_spondin_dom"/>
</dbReference>
<dbReference type="InterPro" id="IPR042307">
    <property type="entry name" value="Reeler_sf"/>
</dbReference>
<dbReference type="GO" id="GO:0046872">
    <property type="term" value="F:metal ion binding"/>
    <property type="evidence" value="ECO:0007669"/>
    <property type="project" value="UniProtKB-KW"/>
</dbReference>
<evidence type="ECO:0000256" key="3">
    <source>
        <dbReference type="ARBA" id="ARBA00022525"/>
    </source>
</evidence>
<dbReference type="InterPro" id="IPR051418">
    <property type="entry name" value="Spondin/Thrombospondin_T1"/>
</dbReference>
<dbReference type="AlphaFoldDB" id="A0A310S7X2"/>
<keyword evidence="9" id="KW-1015">Disulfide bond</keyword>
<dbReference type="CDD" id="cd08544">
    <property type="entry name" value="Reeler"/>
    <property type="match status" value="1"/>
</dbReference>
<feature type="domain" description="BPTI/Kunitz inhibitor" evidence="13">
    <location>
        <begin position="803"/>
        <end position="853"/>
    </location>
</feature>
<dbReference type="InterPro" id="IPR000884">
    <property type="entry name" value="TSP1_rpt"/>
</dbReference>
<comment type="subcellular location">
    <subcellularLocation>
        <location evidence="1">Secreted</location>
        <location evidence="1">Extracellular space</location>
        <location evidence="1">Extracellular matrix</location>
    </subcellularLocation>
</comment>
<dbReference type="PROSITE" id="PS50279">
    <property type="entry name" value="BPTI_KUNITZ_2"/>
    <property type="match status" value="1"/>
</dbReference>
<dbReference type="InterPro" id="IPR036880">
    <property type="entry name" value="Kunitz_BPTI_sf"/>
</dbReference>
<dbReference type="Pfam" id="PF00090">
    <property type="entry name" value="TSP_1"/>
    <property type="match status" value="3"/>
</dbReference>
<keyword evidence="7" id="KW-0677">Repeat</keyword>
<dbReference type="PROSITE" id="PS50092">
    <property type="entry name" value="TSP1"/>
    <property type="match status" value="5"/>
</dbReference>
<dbReference type="GO" id="GO:0004867">
    <property type="term" value="F:serine-type endopeptidase inhibitor activity"/>
    <property type="evidence" value="ECO:0007669"/>
    <property type="project" value="InterPro"/>
</dbReference>
<proteinExistence type="predicted"/>
<dbReference type="InterPro" id="IPR009465">
    <property type="entry name" value="Spondin_N"/>
</dbReference>
<feature type="region of interest" description="Disordered" evidence="12">
    <location>
        <begin position="535"/>
        <end position="559"/>
    </location>
</feature>
<evidence type="ECO:0000256" key="1">
    <source>
        <dbReference type="ARBA" id="ARBA00004498"/>
    </source>
</evidence>
<keyword evidence="5" id="KW-0479">Metal-binding</keyword>
<evidence type="ECO:0000256" key="8">
    <source>
        <dbReference type="ARBA" id="ARBA00022889"/>
    </source>
</evidence>
<dbReference type="Gene3D" id="2.60.40.4060">
    <property type="entry name" value="Reeler domain"/>
    <property type="match status" value="1"/>
</dbReference>
<dbReference type="Gene3D" id="2.60.40.2130">
    <property type="entry name" value="F-spondin domain"/>
    <property type="match status" value="1"/>
</dbReference>
<dbReference type="SUPFAM" id="SSF57362">
    <property type="entry name" value="BPTI-like"/>
    <property type="match status" value="1"/>
</dbReference>
<evidence type="ECO:0000256" key="7">
    <source>
        <dbReference type="ARBA" id="ARBA00022737"/>
    </source>
</evidence>
<dbReference type="PROSITE" id="PS00280">
    <property type="entry name" value="BPTI_KUNITZ_1"/>
    <property type="match status" value="1"/>
</dbReference>
<dbReference type="GO" id="GO:0031012">
    <property type="term" value="C:extracellular matrix"/>
    <property type="evidence" value="ECO:0007669"/>
    <property type="project" value="TreeGrafter"/>
</dbReference>
<reference evidence="16 17" key="1">
    <citation type="submission" date="2015-07" db="EMBL/GenBank/DDBJ databases">
        <title>The genome of Eufriesea mexicana.</title>
        <authorList>
            <person name="Pan H."/>
            <person name="Kapheim K."/>
        </authorList>
    </citation>
    <scope>NUCLEOTIDE SEQUENCE [LARGE SCALE GENOMIC DNA]</scope>
    <source>
        <strain evidence="16">0111107269</strain>
        <tissue evidence="16">Whole body</tissue>
    </source>
</reference>
<feature type="domain" description="Spondin" evidence="15">
    <location>
        <begin position="366"/>
        <end position="556"/>
    </location>
</feature>
<dbReference type="InterPro" id="IPR038678">
    <property type="entry name" value="Spondin_N_sf"/>
</dbReference>
<dbReference type="InterPro" id="IPR002861">
    <property type="entry name" value="Reeler_dom"/>
</dbReference>
<dbReference type="InterPro" id="IPR036383">
    <property type="entry name" value="TSP1_rpt_sf"/>
</dbReference>
<dbReference type="PANTHER" id="PTHR11311">
    <property type="entry name" value="SPONDIN"/>
    <property type="match status" value="1"/>
</dbReference>
<evidence type="ECO:0000256" key="9">
    <source>
        <dbReference type="ARBA" id="ARBA00023157"/>
    </source>
</evidence>
<dbReference type="GO" id="GO:0007155">
    <property type="term" value="P:cell adhesion"/>
    <property type="evidence" value="ECO:0007669"/>
    <property type="project" value="UniProtKB-KW"/>
</dbReference>
<dbReference type="OrthoDB" id="347314at2759"/>
<keyword evidence="4" id="KW-0272">Extracellular matrix</keyword>
<evidence type="ECO:0000256" key="6">
    <source>
        <dbReference type="ARBA" id="ARBA00022729"/>
    </source>
</evidence>
<keyword evidence="3" id="KW-0964">Secreted</keyword>
<sequence length="1056" mass="119549">MTREKGVESKRKRLCPVESFPSGVHNLMAGATSLIGSLSWSMAERGWDTVLGSGFRRLRHVDKFAAFSENHGRGSAMVLFEFLSVLCGRGYSVNGRMPGRVKYPALYVSSSANIFRRAEFMVSPLVIRSCAVTGQGKFTRTGIPLESKKLKGRPQFFVAAGGSNKHKCIKMFQTHRRHNHASFQCRWEIPPIHYPVQPDGNGLLLYAEYQIYRLLRAKFSILRNRDNKVYADTANIKWSFEFSVGMLFSLTVQADSMGVIPRKFTRFLISSEAESEDDMAETGVFDLQDELLTRYSEICPNAVVETSMVPKEEISVAWTSPSEGSGCIFIRATILETPDTWYMDDPNLVLKICQDSKAEADDQGPVLEDCCACDEAKYEVTFEGLWSRNTHPKDFPSKGWLIRFSDVIGASHTVDYRFWRYNGMASSGLRQVAELGSTRKLESELKEQSEHIRTIIKARGISYPNVTGKTFAVFRVDRKHHLMSLVSMIDPSPDWIVGVSGLELCQSNCTWIEHKELNLYPYDAGTDNGITYLSPDSPAEEQEPIRRITSSYPNDSRSPFYDPSGLDMKPLARLYLNRQRLYEKICVSTPGDVVDTEACRVTQWGPWDPCPVTCGRGNQLRQRYYQDKAAATLNKCNTSLTDRMTCHGKSPHCQGGRYAAMLDTEACAMGDWSSWSSCTKTCGTGHMTRSRNFLDKKHRKQCKSIPDGPELQQTIDCENVPCADKDEQQNCAEERYTQWSLWSPCSSTCGPGVQLRSRLVNKNWSTMEDNDEEDIEECKLQQAACVASIPTCDFTKEEAEKICNEPMKKGQCSGNILRAYFDKETGRCRFFSYSGCDGNRNNFQTERDCRKVCGSFQRELRTNTSTMTKNYKVSLSSVLSYHIPAQEQRSTKTKRAHHEKLEFKGIQPDSQVVESSDNTEDVDCLVSEWSNWSKCVGCRGYTVRTREIMVPPKGNGKKCPKKLHRKRKCHKIPPCSLQSDGPGRRTYRDRNVGPEENQISVDCKMTQWSSWSYCAATCGQTSQYRTRTVKVQPVGPKGKLCPTLVEYRKCHTMECL</sequence>
<protein>
    <recommendedName>
        <fullName evidence="2">Spondin-1</fullName>
    </recommendedName>
    <alternativeName>
        <fullName evidence="11">F-spondin</fullName>
    </alternativeName>
</protein>